<organism evidence="1 2">
    <name type="scientific">Alkalilimnicola ehrlichii (strain ATCC BAA-1101 / DSM 17681 / MLHE-1)</name>
    <dbReference type="NCBI Taxonomy" id="187272"/>
    <lineage>
        <taxon>Bacteria</taxon>
        <taxon>Pseudomonadati</taxon>
        <taxon>Pseudomonadota</taxon>
        <taxon>Gammaproteobacteria</taxon>
        <taxon>Chromatiales</taxon>
        <taxon>Ectothiorhodospiraceae</taxon>
        <taxon>Alkalilimnicola</taxon>
    </lineage>
</organism>
<dbReference type="AlphaFoldDB" id="Q0A901"/>
<dbReference type="KEGG" id="aeh:Mlg_1337"/>
<accession>Q0A901</accession>
<evidence type="ECO:0000313" key="2">
    <source>
        <dbReference type="Proteomes" id="UP000001962"/>
    </source>
</evidence>
<dbReference type="HOGENOM" id="CLU_1840896_0_0_6"/>
<dbReference type="EMBL" id="CP000453">
    <property type="protein sequence ID" value="ABI56686.1"/>
    <property type="molecule type" value="Genomic_DNA"/>
</dbReference>
<evidence type="ECO:0008006" key="3">
    <source>
        <dbReference type="Google" id="ProtNLM"/>
    </source>
</evidence>
<protein>
    <recommendedName>
        <fullName evidence="3">Toxin CptA</fullName>
    </recommendedName>
</protein>
<gene>
    <name evidence="1" type="ordered locus">Mlg_1337</name>
</gene>
<sequence>MGIVAALTLLPRWTSAAVALGLAAMALRAVHLYLRPRAPRRVTALALGPDGGLQVRFSDRSWRPARVRCDATLPGACLLALDSERGALFVPVRRRAVADRSWRRLRCWLQHGQGAGAVTAPPAGSAGERIRGLVRRRRP</sequence>
<proteinExistence type="predicted"/>
<evidence type="ECO:0000313" key="1">
    <source>
        <dbReference type="EMBL" id="ABI56686.1"/>
    </source>
</evidence>
<name>Q0A901_ALKEH</name>
<dbReference type="Proteomes" id="UP000001962">
    <property type="component" value="Chromosome"/>
</dbReference>
<reference evidence="2" key="1">
    <citation type="submission" date="2006-08" db="EMBL/GenBank/DDBJ databases">
        <title>Complete sequence of Alkalilimnicola ehrilichei MLHE-1.</title>
        <authorList>
            <person name="Copeland A."/>
            <person name="Lucas S."/>
            <person name="Lapidus A."/>
            <person name="Barry K."/>
            <person name="Detter J.C."/>
            <person name="Glavina del Rio T."/>
            <person name="Hammon N."/>
            <person name="Israni S."/>
            <person name="Dalin E."/>
            <person name="Tice H."/>
            <person name="Pitluck S."/>
            <person name="Sims D."/>
            <person name="Brettin T."/>
            <person name="Bruce D."/>
            <person name="Han C."/>
            <person name="Tapia R."/>
            <person name="Gilna P."/>
            <person name="Schmutz J."/>
            <person name="Larimer F."/>
            <person name="Land M."/>
            <person name="Hauser L."/>
            <person name="Kyrpides N."/>
            <person name="Mikhailova N."/>
            <person name="Oremland R.S."/>
            <person name="Hoeft S.E."/>
            <person name="Switzer-Blum J."/>
            <person name="Kulp T."/>
            <person name="King G."/>
            <person name="Tabita R."/>
            <person name="Witte B."/>
            <person name="Santini J.M."/>
            <person name="Basu P."/>
            <person name="Hollibaugh J.T."/>
            <person name="Xie G."/>
            <person name="Stolz J.F."/>
            <person name="Richardson P."/>
        </authorList>
    </citation>
    <scope>NUCLEOTIDE SEQUENCE [LARGE SCALE GENOMIC DNA]</scope>
    <source>
        <strain evidence="2">ATCC BAA-1101 / DSM 17681 / MLHE-1</strain>
    </source>
</reference>
<keyword evidence="2" id="KW-1185">Reference proteome</keyword>